<feature type="region of interest" description="Disordered" evidence="2">
    <location>
        <begin position="254"/>
        <end position="282"/>
    </location>
</feature>
<comment type="caution">
    <text evidence="3">The sequence shown here is derived from an EMBL/GenBank/DDBJ whole genome shotgun (WGS) entry which is preliminary data.</text>
</comment>
<name>A0AAW1QY64_9CHLO</name>
<evidence type="ECO:0000313" key="4">
    <source>
        <dbReference type="Proteomes" id="UP001438707"/>
    </source>
</evidence>
<proteinExistence type="predicted"/>
<feature type="compositionally biased region" description="Polar residues" evidence="2">
    <location>
        <begin position="922"/>
        <end position="939"/>
    </location>
</feature>
<feature type="compositionally biased region" description="Polar residues" evidence="2">
    <location>
        <begin position="109"/>
        <end position="123"/>
    </location>
</feature>
<keyword evidence="1" id="KW-0175">Coiled coil</keyword>
<feature type="coiled-coil region" evidence="1">
    <location>
        <begin position="426"/>
        <end position="453"/>
    </location>
</feature>
<evidence type="ECO:0000256" key="2">
    <source>
        <dbReference type="SAM" id="MobiDB-lite"/>
    </source>
</evidence>
<evidence type="ECO:0000313" key="3">
    <source>
        <dbReference type="EMBL" id="KAK9826530.1"/>
    </source>
</evidence>
<feature type="compositionally biased region" description="Polar residues" evidence="2">
    <location>
        <begin position="35"/>
        <end position="58"/>
    </location>
</feature>
<accession>A0AAW1QY64</accession>
<feature type="region of interest" description="Disordered" evidence="2">
    <location>
        <begin position="1"/>
        <end position="77"/>
    </location>
</feature>
<dbReference type="EMBL" id="JALJOS010000020">
    <property type="protein sequence ID" value="KAK9826530.1"/>
    <property type="molecule type" value="Genomic_DNA"/>
</dbReference>
<reference evidence="3 4" key="1">
    <citation type="journal article" date="2024" name="Nat. Commun.">
        <title>Phylogenomics reveals the evolutionary origins of lichenization in chlorophyte algae.</title>
        <authorList>
            <person name="Puginier C."/>
            <person name="Libourel C."/>
            <person name="Otte J."/>
            <person name="Skaloud P."/>
            <person name="Haon M."/>
            <person name="Grisel S."/>
            <person name="Petersen M."/>
            <person name="Berrin J.G."/>
            <person name="Delaux P.M."/>
            <person name="Dal Grande F."/>
            <person name="Keller J."/>
        </authorList>
    </citation>
    <scope>NUCLEOTIDE SEQUENCE [LARGE SCALE GENOMIC DNA]</scope>
    <source>
        <strain evidence="3 4">SAG 2145</strain>
    </source>
</reference>
<dbReference type="Proteomes" id="UP001438707">
    <property type="component" value="Unassembled WGS sequence"/>
</dbReference>
<keyword evidence="4" id="KW-1185">Reference proteome</keyword>
<gene>
    <name evidence="3" type="ORF">WJX74_000568</name>
</gene>
<dbReference type="AlphaFoldDB" id="A0AAW1QY64"/>
<feature type="compositionally biased region" description="Polar residues" evidence="2">
    <location>
        <begin position="66"/>
        <end position="75"/>
    </location>
</feature>
<feature type="region of interest" description="Disordered" evidence="2">
    <location>
        <begin position="814"/>
        <end position="939"/>
    </location>
</feature>
<evidence type="ECO:0000256" key="1">
    <source>
        <dbReference type="SAM" id="Coils"/>
    </source>
</evidence>
<sequence>MAAQAIQACTMTPPQSQATAPPSSLSDSPAAAVSEISTSGDQTKSQALPSSGTQTGLASSPEFAAATSQRTTTKMTPAGLLGGWLLRGLKAGASTPPDGAIITPEPETPTWSEASEASGSDTQPDSEEPASVHGRFKATGPQTDKGPGLTSRFGGWLSGMVGGQGRIKSPQQPFEKALGSLFGDVKTGLQKLAGNDRLINAQEGQVRMEIAALEARGEARSSLLSTWCSLIHPPPCCHAHPLGSLHAPAVQSSTCGAGQLSNSKTDPDWQQLPHPPTAHTNSEGPLNAFPHQSKAVTPGGEVALSRSCTGIGEPMFLDLDTQPHQALTFREVFLRSRALENLIAGYTEQAPSSQAERATLLHLLDLCLWGDAELHLRLVHALEGLSQQPLPPSLLPVVNPPMLPPGGSPGLHTRSVPATAAAAVAGLKLQGEAERMENRMAAVERDIAAAAAEAAEKHKFNSGAAEPVGATSPARLASGLAATAEVMNQAGRLCELALQRAAVLMSDRGPPYRQMLETMQSRQETLWDAATQFDDQIGALQQQKADGEAFRGKKGEEMQEALQGVHGEVAALEKEEAELLAQLARVQASLSAARACKADMEERRGVLEEGSAFTLEALQHQMDELAGKQRQQRAEAAALAGCGRVVGVAQAGRSDAALHDKRVAEQSLLACRTEFLHAATRHCYFQRAEMQLLLRQLRFCAAELADAVAKQDQAAEIGMSALREDMCAAKRGLQGTYLDLEAQALKRILAIHGLRPAILRTCRAASPACPTGGGGTEAGGVKEAELNEELEGLLADMQGLTAVFDGLTRPGCLPPPGRTLSADQADAREASDSSDDISVAADGVPSPRATKTPAPPSGAPPSSSDMNSSDQHCQPTGHIGDMHGTPQSHDVSSASPKIHAAAAAEESKTTPPPTYSAATLGLPSNNESSQEPIWLQQSA</sequence>
<dbReference type="PANTHER" id="PTHR34121">
    <property type="entry name" value="MYOSIN-11"/>
    <property type="match status" value="1"/>
</dbReference>
<protein>
    <submittedName>
        <fullName evidence="3">Uncharacterized protein</fullName>
    </submittedName>
</protein>
<feature type="region of interest" description="Disordered" evidence="2">
    <location>
        <begin position="92"/>
        <end position="148"/>
    </location>
</feature>
<dbReference type="PANTHER" id="PTHR34121:SF1">
    <property type="entry name" value="FILAMIN-A-INTERACTING PROTEIN 1"/>
    <property type="match status" value="1"/>
</dbReference>
<feature type="compositionally biased region" description="Low complexity" evidence="2">
    <location>
        <begin position="12"/>
        <end position="34"/>
    </location>
</feature>
<feature type="compositionally biased region" description="Low complexity" evidence="2">
    <location>
        <begin position="892"/>
        <end position="904"/>
    </location>
</feature>
<organism evidence="3 4">
    <name type="scientific">Apatococcus lobatus</name>
    <dbReference type="NCBI Taxonomy" id="904363"/>
    <lineage>
        <taxon>Eukaryota</taxon>
        <taxon>Viridiplantae</taxon>
        <taxon>Chlorophyta</taxon>
        <taxon>core chlorophytes</taxon>
        <taxon>Trebouxiophyceae</taxon>
        <taxon>Chlorellales</taxon>
        <taxon>Chlorellaceae</taxon>
        <taxon>Apatococcus</taxon>
    </lineage>
</organism>
<feature type="compositionally biased region" description="Polar residues" evidence="2">
    <location>
        <begin position="865"/>
        <end position="874"/>
    </location>
</feature>
<feature type="compositionally biased region" description="Polar residues" evidence="2">
    <location>
        <begin position="254"/>
        <end position="264"/>
    </location>
</feature>